<sequence>MIKTTTMNKLVFRCISFLYIAFIILNLIDKTNDIPYSLGVNDGSIVVKSNITPETDNEITIPSGPSIQYIHVNAKNPNHLIIAGERWKYLSLDHGVTWEQIELSESYIKIALWVNDTILASTLDGFIVSEDFGKSWKPVTIISNSEQLIKLPEFTENFEQSWKSIPLSDLDEKTLSGTVLTFSSESNAILELPDNNRYQFKLNGSVLEIKEKYIETTTKPRIYRNNIKLHEGEIPAVLSESVDGIWAATLGGVFFQKNGSTNWEDKSASLQKHSFNRNFESQQGNQLLILDQIGRLAISKDRGKSWKSLVNDVSKAEFLNDESIVVVQKGGRVLLIDENNTVEIAPDWKLIQNENPETISSLYNSHIYFIHGDKNGFWLTTGPLIYLQETPIEISHYEAISKSYTSLSEVLVYYYNRNKKQWMVKPWSSDAENKYAIEDRCKLSLDYDNVVSINRHRTSDYGTSEKVMLIQSGKKYAYFDDSEVHVRKLKNCNPFGIKRVWDFDRIVSPAAYYETDEGLEVVSLGHLDGGTINRIKINLNDTPPLWRWFFYFFYYQYGVYIIGIGLVIWFFSIRKKTKIKV</sequence>
<evidence type="ECO:0000313" key="3">
    <source>
        <dbReference type="Proteomes" id="UP000315540"/>
    </source>
</evidence>
<organism evidence="2 3">
    <name type="scientific">Aquimarina algicola</name>
    <dbReference type="NCBI Taxonomy" id="2589995"/>
    <lineage>
        <taxon>Bacteria</taxon>
        <taxon>Pseudomonadati</taxon>
        <taxon>Bacteroidota</taxon>
        <taxon>Flavobacteriia</taxon>
        <taxon>Flavobacteriales</taxon>
        <taxon>Flavobacteriaceae</taxon>
        <taxon>Aquimarina</taxon>
    </lineage>
</organism>
<evidence type="ECO:0000313" key="2">
    <source>
        <dbReference type="EMBL" id="TPN82767.1"/>
    </source>
</evidence>
<keyword evidence="1" id="KW-1133">Transmembrane helix</keyword>
<name>A0A504IW98_9FLAO</name>
<proteinExistence type="predicted"/>
<comment type="caution">
    <text evidence="2">The sequence shown here is derived from an EMBL/GenBank/DDBJ whole genome shotgun (WGS) entry which is preliminary data.</text>
</comment>
<accession>A0A504IW98</accession>
<reference evidence="2 3" key="1">
    <citation type="submission" date="2019-06" db="EMBL/GenBank/DDBJ databases">
        <authorList>
            <person name="Meng X."/>
        </authorList>
    </citation>
    <scope>NUCLEOTIDE SEQUENCE [LARGE SCALE GENOMIC DNA]</scope>
    <source>
        <strain evidence="2 3">M625</strain>
    </source>
</reference>
<keyword evidence="3" id="KW-1185">Reference proteome</keyword>
<keyword evidence="1" id="KW-0812">Transmembrane</keyword>
<gene>
    <name evidence="2" type="ORF">FHK87_20275</name>
</gene>
<keyword evidence="1" id="KW-0472">Membrane</keyword>
<feature type="transmembrane region" description="Helical" evidence="1">
    <location>
        <begin position="548"/>
        <end position="571"/>
    </location>
</feature>
<dbReference type="Gene3D" id="2.130.10.10">
    <property type="entry name" value="YVTN repeat-like/Quinoprotein amine dehydrogenase"/>
    <property type="match status" value="1"/>
</dbReference>
<dbReference type="OrthoDB" id="1522765at2"/>
<dbReference type="Pfam" id="PF15899">
    <property type="entry name" value="BNR_6"/>
    <property type="match status" value="1"/>
</dbReference>
<dbReference type="Proteomes" id="UP000315540">
    <property type="component" value="Unassembled WGS sequence"/>
</dbReference>
<dbReference type="AlphaFoldDB" id="A0A504IW98"/>
<evidence type="ECO:0008006" key="4">
    <source>
        <dbReference type="Google" id="ProtNLM"/>
    </source>
</evidence>
<dbReference type="SUPFAM" id="SSF110296">
    <property type="entry name" value="Oligoxyloglucan reducing end-specific cellobiohydrolase"/>
    <property type="match status" value="1"/>
</dbReference>
<dbReference type="InterPro" id="IPR015943">
    <property type="entry name" value="WD40/YVTN_repeat-like_dom_sf"/>
</dbReference>
<evidence type="ECO:0000256" key="1">
    <source>
        <dbReference type="SAM" id="Phobius"/>
    </source>
</evidence>
<dbReference type="InterPro" id="IPR002860">
    <property type="entry name" value="BNR_rpt"/>
</dbReference>
<protein>
    <recommendedName>
        <fullName evidence="4">Photosynthesis system II assembly factor Ycf48/Hcf136-like domain-containing protein</fullName>
    </recommendedName>
</protein>
<dbReference type="EMBL" id="VFWZ01000008">
    <property type="protein sequence ID" value="TPN82767.1"/>
    <property type="molecule type" value="Genomic_DNA"/>
</dbReference>
<feature type="transmembrane region" description="Helical" evidence="1">
    <location>
        <begin position="10"/>
        <end position="28"/>
    </location>
</feature>